<keyword evidence="2" id="KW-0812">Transmembrane</keyword>
<feature type="region of interest" description="Disordered" evidence="1">
    <location>
        <begin position="1"/>
        <end position="90"/>
    </location>
</feature>
<protein>
    <submittedName>
        <fullName evidence="3">Uncharacterized protein</fullName>
    </submittedName>
</protein>
<reference evidence="3 4" key="1">
    <citation type="journal article" date="2019" name="Int. J. Syst. Evol. Microbiol.">
        <title>The Global Catalogue of Microorganisms (GCM) 10K type strain sequencing project: providing services to taxonomists for standard genome sequencing and annotation.</title>
        <authorList>
            <consortium name="The Broad Institute Genomics Platform"/>
            <consortium name="The Broad Institute Genome Sequencing Center for Infectious Disease"/>
            <person name="Wu L."/>
            <person name="Ma J."/>
        </authorList>
    </citation>
    <scope>NUCLEOTIDE SEQUENCE [LARGE SCALE GENOMIC DNA]</scope>
    <source>
        <strain evidence="3 4">JCM 15628</strain>
    </source>
</reference>
<sequence length="236" mass="23631">MSNESTHQGPTEPARSGLPQFDPDAPAGTRTGEPRPGDTQLLPSAWATHPGDHPVAPPTTPYAYAAAPASASTPPPSGAGRQSRRWSGRRTALTAGLAVVLGTVGAVGAAAALRQGAVGDDGDFHGPGGFGGVGGRHGFGLRGGQQGLPNQQNQQGLPNQQGTLPKQLPNLQDGGSGQGLNGIDPDQLGGLSPQQLLQQLQQLGQDDQGLDPDHDHDGTAPDGSGGSGTTGGVHTT</sequence>
<evidence type="ECO:0000313" key="4">
    <source>
        <dbReference type="Proteomes" id="UP001500013"/>
    </source>
</evidence>
<keyword evidence="2" id="KW-0472">Membrane</keyword>
<feature type="compositionally biased region" description="Low complexity" evidence="1">
    <location>
        <begin position="186"/>
        <end position="207"/>
    </location>
</feature>
<feature type="compositionally biased region" description="Low complexity" evidence="1">
    <location>
        <begin position="61"/>
        <end position="72"/>
    </location>
</feature>
<keyword evidence="4" id="KW-1185">Reference proteome</keyword>
<accession>A0ABN2S7K0</accession>
<keyword evidence="2" id="KW-1133">Transmembrane helix</keyword>
<comment type="caution">
    <text evidence="3">The sequence shown here is derived from an EMBL/GenBank/DDBJ whole genome shotgun (WGS) entry which is preliminary data.</text>
</comment>
<name>A0ABN2S7K0_9MICO</name>
<feature type="region of interest" description="Disordered" evidence="1">
    <location>
        <begin position="128"/>
        <end position="236"/>
    </location>
</feature>
<gene>
    <name evidence="3" type="ORF">GCM10009817_23400</name>
</gene>
<proteinExistence type="predicted"/>
<feature type="compositionally biased region" description="Gly residues" evidence="1">
    <location>
        <begin position="223"/>
        <end position="236"/>
    </location>
</feature>
<feature type="compositionally biased region" description="Gly residues" evidence="1">
    <location>
        <begin position="128"/>
        <end position="146"/>
    </location>
</feature>
<dbReference type="RefSeq" id="WP_344062313.1">
    <property type="nucleotide sequence ID" value="NZ_BAAAPU010000007.1"/>
</dbReference>
<feature type="transmembrane region" description="Helical" evidence="2">
    <location>
        <begin position="91"/>
        <end position="113"/>
    </location>
</feature>
<evidence type="ECO:0000313" key="3">
    <source>
        <dbReference type="EMBL" id="GAA1981531.1"/>
    </source>
</evidence>
<organism evidence="3 4">
    <name type="scientific">Terrabacter lapilli</name>
    <dbReference type="NCBI Taxonomy" id="436231"/>
    <lineage>
        <taxon>Bacteria</taxon>
        <taxon>Bacillati</taxon>
        <taxon>Actinomycetota</taxon>
        <taxon>Actinomycetes</taxon>
        <taxon>Micrococcales</taxon>
        <taxon>Intrasporangiaceae</taxon>
        <taxon>Terrabacter</taxon>
    </lineage>
</organism>
<feature type="compositionally biased region" description="Low complexity" evidence="1">
    <location>
        <begin position="147"/>
        <end position="165"/>
    </location>
</feature>
<evidence type="ECO:0000256" key="1">
    <source>
        <dbReference type="SAM" id="MobiDB-lite"/>
    </source>
</evidence>
<dbReference type="EMBL" id="BAAAPU010000007">
    <property type="protein sequence ID" value="GAA1981531.1"/>
    <property type="molecule type" value="Genomic_DNA"/>
</dbReference>
<evidence type="ECO:0000256" key="2">
    <source>
        <dbReference type="SAM" id="Phobius"/>
    </source>
</evidence>
<dbReference type="Proteomes" id="UP001500013">
    <property type="component" value="Unassembled WGS sequence"/>
</dbReference>